<dbReference type="Proteomes" id="UP001172680">
    <property type="component" value="Unassembled WGS sequence"/>
</dbReference>
<comment type="caution">
    <text evidence="1">The sequence shown here is derived from an EMBL/GenBank/DDBJ whole genome shotgun (WGS) entry which is preliminary data.</text>
</comment>
<gene>
    <name evidence="1" type="ORF">H2199_006924</name>
</gene>
<name>A0ACC2YSC6_9PEZI</name>
<sequence>MSPWSHSDWQSNPNEALYSSSRNQGSPRQASNSLGSQYRLRIGRPWMPVPSNASATNSNSNSSSRNAASLDLADLNQFPSLPGSSSGSTTDATYDGRVIWDDAVAFSTPSTSQGSMENGGLQRRSRTMNGLHSVVSTGDSRARSEADLRTQLKDLESKDACAVFLYRVQPSPTGSDVWPDIRDISKVPASYQVLQLLRSRPVPGLSAVEDLLEAPTFRLVKQLQPRSEGMPQVGTSGKGWPQRRLPTELYELICSHLARDDIKAMRLCCKEFDQHVSQTLFHTVVVPFNTEIYDMLKPRTKKRDVKGKGKSRAADDDTDAASAYDIFQWKNEKDDEVYEGHGVDVFKGFGPHIRRYGMSFEVDESTLKFPPHKGSLEDHVSYWGAYQWPYQEYHRFEDVASLETTADETPKMKTAFSFLTKVRHLAVSLNCGLGWLKGPDVSLRSRILKRSSTVFGPTRAIPDRKTQAQELLWAHIEEAHFRATHDRTSVRHAELFRQDVIDPVAGTHGYSSVLQHDTSHENLQFFDAGLPSDAPYDEGRHTKTIWGPPGSPREMNGEFGLSRGAAEPQEPAWKSLPPFVLKEGILYTSSTRQDSHNQHNFLVPNDLSKAQKEWLLEIEWAQRAFLSSYMLAVMDNASVFAGVERLDFSRISSRFVSQLCRADFWDSLPGLKTVSIQVIPDWHDVTKDNAGIVETQTIHPSRAVGPFVKLLADIIAPRENIRNLSIGWADGGEHAEGMFARNQHILIAPLVEVNHDFAHHLISRDLALLLPHVEHLTLTNCWITPHHLQSLVRNHANCALTKLTLDSVSLTVVPRANPLIPLGPPPGQPMWAGAVALQQLLTQNMQQLHHHFNNPANPAHPGVPLGHGLTWNPHAAPGALGGGGGPPAPPQLPQFIPPAYAPPPPAPPPQPAQPNQTDMSYLGPHREGSWPHVLDAISPGVRLSDFSSSSPSSSSPSPAAPADPVPRPHTSLLTLELHSVGYVKLPHARFDQSALPPANPIPGFTIQGLRNNCFLKRAGGLQGDMMGVKDELLGEVVQYMPPAELRCLSVVWSLREGWADIRKAEEPEFDGFLAGGTGRVSGVIRASDRPPVAEGTDGS</sequence>
<protein>
    <submittedName>
        <fullName evidence="1">Uncharacterized protein</fullName>
    </submittedName>
</protein>
<dbReference type="EMBL" id="JAPDRP010000021">
    <property type="protein sequence ID" value="KAJ9638237.1"/>
    <property type="molecule type" value="Genomic_DNA"/>
</dbReference>
<evidence type="ECO:0000313" key="1">
    <source>
        <dbReference type="EMBL" id="KAJ9638237.1"/>
    </source>
</evidence>
<reference evidence="1" key="1">
    <citation type="submission" date="2022-10" db="EMBL/GenBank/DDBJ databases">
        <title>Culturing micro-colonial fungi from biological soil crusts in the Mojave desert and describing Neophaeococcomyces mojavensis, and introducing the new genera and species Taxawa tesnikishii.</title>
        <authorList>
            <person name="Kurbessoian T."/>
            <person name="Stajich J.E."/>
        </authorList>
    </citation>
    <scope>NUCLEOTIDE SEQUENCE</scope>
    <source>
        <strain evidence="1">JES_115</strain>
    </source>
</reference>
<organism evidence="1 2">
    <name type="scientific">Coniosporium tulheliwenetii</name>
    <dbReference type="NCBI Taxonomy" id="3383036"/>
    <lineage>
        <taxon>Eukaryota</taxon>
        <taxon>Fungi</taxon>
        <taxon>Dikarya</taxon>
        <taxon>Ascomycota</taxon>
        <taxon>Pezizomycotina</taxon>
        <taxon>Dothideomycetes</taxon>
        <taxon>Dothideomycetes incertae sedis</taxon>
        <taxon>Coniosporium</taxon>
    </lineage>
</organism>
<keyword evidence="2" id="KW-1185">Reference proteome</keyword>
<proteinExistence type="predicted"/>
<evidence type="ECO:0000313" key="2">
    <source>
        <dbReference type="Proteomes" id="UP001172680"/>
    </source>
</evidence>
<accession>A0ACC2YSC6</accession>